<dbReference type="InterPro" id="IPR012368">
    <property type="entry name" value="OxRdtase_Mopterin-bd_su_IorB"/>
</dbReference>
<dbReference type="EMBL" id="CP023741">
    <property type="protein sequence ID" value="ATI83189.1"/>
    <property type="molecule type" value="Genomic_DNA"/>
</dbReference>
<dbReference type="Gene3D" id="3.30.365.10">
    <property type="entry name" value="Aldehyde oxidase/xanthine dehydrogenase, molybdopterin binding domain"/>
    <property type="match status" value="4"/>
</dbReference>
<dbReference type="GO" id="GO:0016491">
    <property type="term" value="F:oxidoreductase activity"/>
    <property type="evidence" value="ECO:0007669"/>
    <property type="project" value="InterPro"/>
</dbReference>
<dbReference type="PANTHER" id="PTHR47495:SF2">
    <property type="entry name" value="ALDEHYDE DEHYDROGENASE"/>
    <property type="match status" value="1"/>
</dbReference>
<organism evidence="2 3">
    <name type="scientific">Sphingobium yanoikuyae</name>
    <name type="common">Sphingomonas yanoikuyae</name>
    <dbReference type="NCBI Taxonomy" id="13690"/>
    <lineage>
        <taxon>Bacteria</taxon>
        <taxon>Pseudomonadati</taxon>
        <taxon>Pseudomonadota</taxon>
        <taxon>Alphaproteobacteria</taxon>
        <taxon>Sphingomonadales</taxon>
        <taxon>Sphingomonadaceae</taxon>
        <taxon>Sphingobium</taxon>
    </lineage>
</organism>
<name>A0A291N739_SPHYA</name>
<dbReference type="PANTHER" id="PTHR47495">
    <property type="entry name" value="ALDEHYDE DEHYDROGENASE"/>
    <property type="match status" value="1"/>
</dbReference>
<proteinExistence type="predicted"/>
<dbReference type="InterPro" id="IPR000674">
    <property type="entry name" value="Ald_Oxase/Xan_DH_a/b"/>
</dbReference>
<dbReference type="SMART" id="SM01008">
    <property type="entry name" value="Ald_Xan_dh_C"/>
    <property type="match status" value="1"/>
</dbReference>
<reference evidence="2 3" key="1">
    <citation type="submission" date="2017-10" db="EMBL/GenBank/DDBJ databases">
        <title>Sphingobium yanoikuyae S72.</title>
        <authorList>
            <person name="Sanchez E."/>
            <person name="Bustos P."/>
            <person name="Mendoza P."/>
            <person name="Guo X."/>
            <person name="Mendoza A."/>
        </authorList>
    </citation>
    <scope>NUCLEOTIDE SEQUENCE [LARGE SCALE GENOMIC DNA]</scope>
    <source>
        <strain evidence="2 3">S72</strain>
    </source>
</reference>
<evidence type="ECO:0000259" key="1">
    <source>
        <dbReference type="SMART" id="SM01008"/>
    </source>
</evidence>
<dbReference type="PIRSF" id="PIRSF036389">
    <property type="entry name" value="IOR_B"/>
    <property type="match status" value="1"/>
</dbReference>
<dbReference type="Pfam" id="PF20256">
    <property type="entry name" value="MoCoBD_2"/>
    <property type="match status" value="2"/>
</dbReference>
<dbReference type="InterPro" id="IPR046867">
    <property type="entry name" value="AldOxase/xan_DH_MoCoBD2"/>
</dbReference>
<accession>A0A291N739</accession>
<gene>
    <name evidence="2" type="ORF">A6768_07600</name>
</gene>
<evidence type="ECO:0000313" key="3">
    <source>
        <dbReference type="Proteomes" id="UP000219422"/>
    </source>
</evidence>
<dbReference type="Gene3D" id="3.90.1170.50">
    <property type="entry name" value="Aldehyde oxidase/xanthine dehydrogenase, a/b hammerhead"/>
    <property type="match status" value="1"/>
</dbReference>
<dbReference type="KEGG" id="sya:A6768_07600"/>
<protein>
    <submittedName>
        <fullName evidence="2">Isoquinoline 1-oxidoreductase</fullName>
    </submittedName>
</protein>
<dbReference type="SUPFAM" id="SSF56003">
    <property type="entry name" value="Molybdenum cofactor-binding domain"/>
    <property type="match status" value="2"/>
</dbReference>
<dbReference type="InterPro" id="IPR052516">
    <property type="entry name" value="N-heterocyclic_Hydroxylase"/>
</dbReference>
<evidence type="ECO:0000313" key="2">
    <source>
        <dbReference type="EMBL" id="ATI83189.1"/>
    </source>
</evidence>
<dbReference type="AlphaFoldDB" id="A0A291N739"/>
<dbReference type="InterPro" id="IPR008274">
    <property type="entry name" value="AldOxase/xan_DH_MoCoBD1"/>
</dbReference>
<feature type="domain" description="Aldehyde oxidase/xanthine dehydrogenase a/b hammerhead" evidence="1">
    <location>
        <begin position="206"/>
        <end position="284"/>
    </location>
</feature>
<dbReference type="InterPro" id="IPR037165">
    <property type="entry name" value="AldOxase/xan_DH_Mopterin-bd_sf"/>
</dbReference>
<dbReference type="Proteomes" id="UP000219422">
    <property type="component" value="Chromosome"/>
</dbReference>
<sequence length="719" mass="77610">MTRRRMILGGTLVGGALIVGYGVTHPMDVGGALLSGGGTDPEPSAFGPFIRITPDGWVTIVNKQQEIGQGIHAGIAALIAEELDAAWDRVRVIDSRGNFRAYGIQMTAGSNAIASNFDAMRTAGAAARAMFVNAAALSWNVPPSQIEVRDGIVSHPGSRRSEPFAQLLADAARQTPPQKPVLKRPEQYRLVGTDRVRRKDSLPKSTGAQVYAQDIQRPGMLVAMVAHSPRFGGQLARFDDSDARKVKGVVDVFAIESGVAIVAETTIAARRGRDALRIEWDDTDAEKRSTPDLVRWYHDIAAGHGDVDPADFAMQGEDPGTPFSGDVAQFSFDFPYLAHAPMETMDCVARVDGWDVSITSGAHLVTVDQVQAALTARTIPGKVDIEVVPAGGSFGRRGGLSSDYVVECVRIAKRTNGRPVKLMWTREDEMAAGYYRPMSHHRIWVQLRSDGLPARWRFHSVCQTLLPVGPNTTATEGITDSPYFSTASTVDGKIFTPAFPVPVSFWRSVGHSHTAMVMEHVVDQLARRAARDPADYRLAFYHQANDKRRMALLDRLRRESGWDTPIESGWARGMAVHEAFGTLVGQVVEVRLHNVRPMVRRVVAVVDCGIAVAPDQIAAQIEGGIGFGLSAALFGAVTLKDGIVQETNFDNYPVVRMNEMPHVETHIITSHNKPTGMGEPGVAPIAPAVANAILALTGRPTAALPILAGSQVSNAGLRS</sequence>
<dbReference type="Pfam" id="PF02738">
    <property type="entry name" value="MoCoBD_1"/>
    <property type="match status" value="1"/>
</dbReference>